<dbReference type="EMBL" id="MH588547">
    <property type="protein sequence ID" value="AXQ69655.1"/>
    <property type="molecule type" value="Genomic_DNA"/>
</dbReference>
<reference evidence="1" key="2">
    <citation type="submission" date="2021-07" db="EMBL/GenBank/DDBJ databases">
        <title>Giant CbK-like Caulobacter bacteriophages have genetically divergent genomes.</title>
        <authorList>
            <person name="Wilson K."/>
            <person name="Ely B."/>
        </authorList>
    </citation>
    <scope>NUCLEOTIDE SEQUENCE</scope>
</reference>
<evidence type="ECO:0000313" key="2">
    <source>
        <dbReference type="Proteomes" id="UP000259683"/>
    </source>
</evidence>
<reference evidence="1" key="1">
    <citation type="submission" date="2018-07" db="EMBL/GenBank/DDBJ databases">
        <authorList>
            <person name="Wilson K.M."/>
            <person name="Ely B."/>
        </authorList>
    </citation>
    <scope>NUCLEOTIDE SEQUENCE</scope>
</reference>
<accession>A0A385EF53</accession>
<dbReference type="Proteomes" id="UP000259683">
    <property type="component" value="Segment"/>
</dbReference>
<organism evidence="1 2">
    <name type="scientific">Caulobacter phage CcrSC</name>
    <dbReference type="NCBI Taxonomy" id="2283272"/>
    <lineage>
        <taxon>Viruses</taxon>
        <taxon>Duplodnaviria</taxon>
        <taxon>Heunggongvirae</taxon>
        <taxon>Uroviricota</taxon>
        <taxon>Caudoviricetes</taxon>
        <taxon>Jeanschmidtviridae</taxon>
        <taxon>Bertelyvirus</taxon>
        <taxon>Bertelyvirus SC</taxon>
    </lineage>
</organism>
<gene>
    <name evidence="1" type="ORF">CcrSC_gp073c</name>
</gene>
<keyword evidence="2" id="KW-1185">Reference proteome</keyword>
<name>A0A385EF53_9CAUD</name>
<evidence type="ECO:0000313" key="1">
    <source>
        <dbReference type="EMBL" id="AXQ69655.1"/>
    </source>
</evidence>
<protein>
    <submittedName>
        <fullName evidence="1">Uncharacterized protein</fullName>
    </submittedName>
</protein>
<proteinExistence type="predicted"/>
<sequence>MTTKVEFIYRGQVVSTFLAPADLAVTIVQGAKIKVGGRYWLISDVLREVGLKPPAVEVTLIKALVTPASCHTSPLIP</sequence>